<dbReference type="Proteomes" id="UP000567099">
    <property type="component" value="Unassembled WGS sequence"/>
</dbReference>
<gene>
    <name evidence="13" type="primary">pabA</name>
    <name evidence="14" type="ORF">HNP94_000730</name>
    <name evidence="15" type="ORF">HNP96_000285</name>
    <name evidence="13" type="ORF">MMJJ_18500</name>
</gene>
<keyword evidence="6" id="KW-0315">Glutamine amidotransferase</keyword>
<reference evidence="14 17" key="3">
    <citation type="submission" date="2020-07" db="EMBL/GenBank/DDBJ databases">
        <title>Genomic Encyclopedia of Type Strains, Phase IV (KMG-V): Genome sequencing to study the core and pangenomes of soil and plant-associated prokaryotes.</title>
        <authorList>
            <person name="Whitman W."/>
        </authorList>
    </citation>
    <scope>NUCLEOTIDE SEQUENCE [LARGE SCALE GENOMIC DNA]</scope>
    <source>
        <strain evidence="14 17">C13</strain>
        <strain evidence="15 18">D1</strain>
    </source>
</reference>
<evidence type="ECO:0000256" key="7">
    <source>
        <dbReference type="ARBA" id="ARBA00023141"/>
    </source>
</evidence>
<sequence>MIVIIDNKDSFVWNLADYASIYDSVKVVPNTISIDELKKLNPDGIIISPGPGAPENKRDVENCPEIIKTMDVPVLGVCLGHQTIAHIFGGKVGRIPPVHGKSSSVTHDSKGIFKNVKNPFTAGRYHSLSVLKVPENFTVTATTDDGTVMGIRHNDMPIEGVQFHPESVLTEFEEKEGLKIIENFVKFAKTYKSFKKEI</sequence>
<keyword evidence="13" id="KW-0808">Transferase</keyword>
<dbReference type="PRINTS" id="PR00099">
    <property type="entry name" value="CPSGATASE"/>
</dbReference>
<evidence type="ECO:0000313" key="18">
    <source>
        <dbReference type="Proteomes" id="UP000590564"/>
    </source>
</evidence>
<evidence type="ECO:0000256" key="6">
    <source>
        <dbReference type="ARBA" id="ARBA00022962"/>
    </source>
</evidence>
<dbReference type="GO" id="GO:0008483">
    <property type="term" value="F:transaminase activity"/>
    <property type="evidence" value="ECO:0007669"/>
    <property type="project" value="UniProtKB-KW"/>
</dbReference>
<evidence type="ECO:0000313" key="17">
    <source>
        <dbReference type="Proteomes" id="UP000567099"/>
    </source>
</evidence>
<dbReference type="Proteomes" id="UP000590564">
    <property type="component" value="Unassembled WGS sequence"/>
</dbReference>
<evidence type="ECO:0000256" key="1">
    <source>
        <dbReference type="ARBA" id="ARBA00004873"/>
    </source>
</evidence>
<dbReference type="GeneID" id="36102931"/>
<evidence type="ECO:0000259" key="12">
    <source>
        <dbReference type="Pfam" id="PF00117"/>
    </source>
</evidence>
<dbReference type="CDD" id="cd01743">
    <property type="entry name" value="GATase1_Anthranilate_Synthase"/>
    <property type="match status" value="1"/>
</dbReference>
<evidence type="ECO:0000313" key="14">
    <source>
        <dbReference type="EMBL" id="MBA2863730.1"/>
    </source>
</evidence>
<evidence type="ECO:0000313" key="16">
    <source>
        <dbReference type="Proteomes" id="UP000239462"/>
    </source>
</evidence>
<evidence type="ECO:0000256" key="10">
    <source>
        <dbReference type="ARBA" id="ARBA00047683"/>
    </source>
</evidence>
<evidence type="ECO:0000256" key="8">
    <source>
        <dbReference type="ARBA" id="ARBA00023239"/>
    </source>
</evidence>
<comment type="subunit">
    <text evidence="2">Heterotetramer consisting of two non-identical subunits: a beta subunit (TrpG) and a large alpha subunit (TrpE).</text>
</comment>
<dbReference type="Proteomes" id="UP000239462">
    <property type="component" value="Chromosome"/>
</dbReference>
<keyword evidence="8 14" id="KW-0456">Lyase</keyword>
<dbReference type="EC" id="4.1.3.27" evidence="3"/>
<dbReference type="GO" id="GO:0005829">
    <property type="term" value="C:cytosol"/>
    <property type="evidence" value="ECO:0007669"/>
    <property type="project" value="TreeGrafter"/>
</dbReference>
<dbReference type="EMBL" id="CP026606">
    <property type="protein sequence ID" value="AVB77220.1"/>
    <property type="molecule type" value="Genomic_DNA"/>
</dbReference>
<dbReference type="PRINTS" id="PR00097">
    <property type="entry name" value="ANTSNTHASEII"/>
</dbReference>
<evidence type="ECO:0000313" key="15">
    <source>
        <dbReference type="EMBL" id="MBB6496264.1"/>
    </source>
</evidence>
<comment type="catalytic activity">
    <reaction evidence="10">
        <text>chorismate + L-glutamine = anthranilate + pyruvate + L-glutamate + H(+)</text>
        <dbReference type="Rhea" id="RHEA:21732"/>
        <dbReference type="ChEBI" id="CHEBI:15361"/>
        <dbReference type="ChEBI" id="CHEBI:15378"/>
        <dbReference type="ChEBI" id="CHEBI:16567"/>
        <dbReference type="ChEBI" id="CHEBI:29748"/>
        <dbReference type="ChEBI" id="CHEBI:29985"/>
        <dbReference type="ChEBI" id="CHEBI:58359"/>
        <dbReference type="EC" id="4.1.3.27"/>
    </reaction>
</comment>
<dbReference type="PRINTS" id="PR00096">
    <property type="entry name" value="GATASE"/>
</dbReference>
<dbReference type="InterPro" id="IPR006221">
    <property type="entry name" value="TrpG/PapA_dom"/>
</dbReference>
<dbReference type="KEGG" id="mmad:MMJJ_18500"/>
<protein>
    <recommendedName>
        <fullName evidence="3">anthranilate synthase</fullName>
        <ecNumber evidence="3">4.1.3.27</ecNumber>
    </recommendedName>
    <alternativeName>
        <fullName evidence="11">Anthranilate synthase, GATase component</fullName>
    </alternativeName>
</protein>
<keyword evidence="13" id="KW-0032">Aminotransferase</keyword>
<name>A0A2L1CDB1_METMI</name>
<dbReference type="PANTHER" id="PTHR43418">
    <property type="entry name" value="MULTIFUNCTIONAL TRYPTOPHAN BIOSYNTHESIS PROTEIN-RELATED"/>
    <property type="match status" value="1"/>
</dbReference>
<organism evidence="13 16">
    <name type="scientific">Methanococcus maripaludis</name>
    <name type="common">Methanococcus deltae</name>
    <dbReference type="NCBI Taxonomy" id="39152"/>
    <lineage>
        <taxon>Archaea</taxon>
        <taxon>Methanobacteriati</taxon>
        <taxon>Methanobacteriota</taxon>
        <taxon>Methanomada group</taxon>
        <taxon>Methanococci</taxon>
        <taxon>Methanococcales</taxon>
        <taxon>Methanococcaceae</taxon>
        <taxon>Methanococcus</taxon>
    </lineage>
</organism>
<evidence type="ECO:0000256" key="5">
    <source>
        <dbReference type="ARBA" id="ARBA00022822"/>
    </source>
</evidence>
<dbReference type="NCBIfam" id="TIGR00566">
    <property type="entry name" value="trpG_papA"/>
    <property type="match status" value="1"/>
</dbReference>
<keyword evidence="7" id="KW-0057">Aromatic amino acid biosynthesis</keyword>
<keyword evidence="4" id="KW-0028">Amino-acid biosynthesis</keyword>
<comment type="pathway">
    <text evidence="1">Amino-acid biosynthesis; L-tryptophan biosynthesis; L-tryptophan from chorismate: step 1/5.</text>
</comment>
<evidence type="ECO:0000256" key="3">
    <source>
        <dbReference type="ARBA" id="ARBA00012266"/>
    </source>
</evidence>
<dbReference type="AlphaFoldDB" id="A0A2L1CDB1"/>
<dbReference type="InterPro" id="IPR029062">
    <property type="entry name" value="Class_I_gatase-like"/>
</dbReference>
<dbReference type="Pfam" id="PF00117">
    <property type="entry name" value="GATase"/>
    <property type="match status" value="1"/>
</dbReference>
<dbReference type="PANTHER" id="PTHR43418:SF4">
    <property type="entry name" value="MULTIFUNCTIONAL TRYPTOPHAN BIOSYNTHESIS PROTEIN"/>
    <property type="match status" value="1"/>
</dbReference>
<keyword evidence="5" id="KW-0822">Tryptophan biosynthesis</keyword>
<dbReference type="Gene3D" id="3.40.50.880">
    <property type="match status" value="1"/>
</dbReference>
<dbReference type="RefSeq" id="WP_104838557.1">
    <property type="nucleotide sequence ID" value="NZ_CP026606.1"/>
</dbReference>
<dbReference type="PROSITE" id="PS51273">
    <property type="entry name" value="GATASE_TYPE_1"/>
    <property type="match status" value="1"/>
</dbReference>
<accession>A0A2L1CDB1</accession>
<dbReference type="GO" id="GO:0004049">
    <property type="term" value="F:anthranilate synthase activity"/>
    <property type="evidence" value="ECO:0007669"/>
    <property type="project" value="UniProtKB-EC"/>
</dbReference>
<dbReference type="SUPFAM" id="SSF52317">
    <property type="entry name" value="Class I glutamine amidotransferase-like"/>
    <property type="match status" value="1"/>
</dbReference>
<evidence type="ECO:0000256" key="11">
    <source>
        <dbReference type="ARBA" id="ARBA00079115"/>
    </source>
</evidence>
<proteinExistence type="predicted"/>
<reference evidence="13" key="2">
    <citation type="submission" date="2018-02" db="EMBL/GenBank/DDBJ databases">
        <title>Complete genome sequence of the Methanococcus maripaludis type strain JJ (DSM 2067), a model for selenoprotein synthesis in Archaea.</title>
        <authorList>
            <person name="Poehlein A."/>
            <person name="Heym D."/>
            <person name="Quitzke V."/>
            <person name="Fersch J."/>
            <person name="Daniel R."/>
            <person name="Rother M."/>
        </authorList>
    </citation>
    <scope>NUCLEOTIDE SEQUENCE [LARGE SCALE GENOMIC DNA]</scope>
    <source>
        <strain evidence="13">DSM 2067</strain>
    </source>
</reference>
<evidence type="ECO:0000256" key="9">
    <source>
        <dbReference type="ARBA" id="ARBA00025634"/>
    </source>
</evidence>
<evidence type="ECO:0000313" key="13">
    <source>
        <dbReference type="EMBL" id="AVB77220.1"/>
    </source>
</evidence>
<dbReference type="InterPro" id="IPR050472">
    <property type="entry name" value="Anth_synth/Amidotransfase"/>
</dbReference>
<reference evidence="16" key="1">
    <citation type="journal article" date="2018" name="Genome Announc.">
        <title>Complete Genome Sequence of the Methanococcus maripaludis Type Strain JJ (DSM 2067), a Model for Selenoprotein Synthesis in Archaea.</title>
        <authorList>
            <person name="Poehlein A."/>
            <person name="Heym D."/>
            <person name="Quitzke V."/>
            <person name="Fersch J."/>
            <person name="Daniel R."/>
            <person name="Rother M."/>
        </authorList>
    </citation>
    <scope>NUCLEOTIDE SEQUENCE [LARGE SCALE GENOMIC DNA]</scope>
    <source>
        <strain evidence="16">DSM 2067</strain>
    </source>
</reference>
<dbReference type="GO" id="GO:0000162">
    <property type="term" value="P:L-tryptophan biosynthetic process"/>
    <property type="evidence" value="ECO:0007669"/>
    <property type="project" value="UniProtKB-KW"/>
</dbReference>
<dbReference type="InterPro" id="IPR017926">
    <property type="entry name" value="GATASE"/>
</dbReference>
<dbReference type="FunFam" id="3.40.50.880:FF:000003">
    <property type="entry name" value="Anthranilate synthase component II"/>
    <property type="match status" value="1"/>
</dbReference>
<dbReference type="EMBL" id="JACDUO010000001">
    <property type="protein sequence ID" value="MBA2863730.1"/>
    <property type="molecule type" value="Genomic_DNA"/>
</dbReference>
<comment type="function">
    <text evidence="9">Part of a heterotetrameric complex that catalyzes the two-step biosynthesis of anthranilate, an intermediate in the biosynthesis of L-tryptophan. In the first step, the glutamine-binding beta subunit (TrpG) of anthranilate synthase (AS) provides the glutamine amidotransferase activity which generates ammonia as a substrate that, along with chorismate, is used in the second step, catalyzed by the large alpha subunit of AS (TrpE) to produce anthranilate. In the absence of TrpG, TrpE can synthesize anthranilate directly from chorismate and high concentrations of ammonia.</text>
</comment>
<evidence type="ECO:0000256" key="2">
    <source>
        <dbReference type="ARBA" id="ARBA00011575"/>
    </source>
</evidence>
<evidence type="ECO:0000256" key="4">
    <source>
        <dbReference type="ARBA" id="ARBA00022605"/>
    </source>
</evidence>
<dbReference type="EMBL" id="JACHED010000001">
    <property type="protein sequence ID" value="MBB6496264.1"/>
    <property type="molecule type" value="Genomic_DNA"/>
</dbReference>
<feature type="domain" description="Glutamine amidotransferase" evidence="12">
    <location>
        <begin position="3"/>
        <end position="174"/>
    </location>
</feature>